<evidence type="ECO:0000256" key="5">
    <source>
        <dbReference type="ARBA" id="ARBA00007131"/>
    </source>
</evidence>
<evidence type="ECO:0000256" key="6">
    <source>
        <dbReference type="ARBA" id="ARBA00011738"/>
    </source>
</evidence>
<feature type="binding site" evidence="18">
    <location>
        <position position="185"/>
    </location>
    <ligand>
        <name>Mg(2+)</name>
        <dbReference type="ChEBI" id="CHEBI:18420"/>
    </ligand>
</feature>
<dbReference type="InterPro" id="IPR055152">
    <property type="entry name" value="Transketolase-like_C_2"/>
</dbReference>
<dbReference type="OrthoDB" id="8732661at2"/>
<dbReference type="Proteomes" id="UP000199006">
    <property type="component" value="Unassembled WGS sequence"/>
</dbReference>
<feature type="binding site" evidence="16">
    <location>
        <position position="259"/>
    </location>
    <ligand>
        <name>substrate</name>
    </ligand>
</feature>
<evidence type="ECO:0000256" key="15">
    <source>
        <dbReference type="PIRSR" id="PIRSR605478-1"/>
    </source>
</evidence>
<comment type="cofactor">
    <cofactor evidence="1">
        <name>Ca(2+)</name>
        <dbReference type="ChEBI" id="CHEBI:29108"/>
    </cofactor>
</comment>
<dbReference type="InterPro" id="IPR009014">
    <property type="entry name" value="Transketo_C/PFOR_II"/>
</dbReference>
<feature type="binding site" evidence="16">
    <location>
        <position position="467"/>
    </location>
    <ligand>
        <name>substrate</name>
    </ligand>
</feature>
<evidence type="ECO:0000256" key="10">
    <source>
        <dbReference type="ARBA" id="ARBA00022837"/>
    </source>
</evidence>
<evidence type="ECO:0000256" key="13">
    <source>
        <dbReference type="ARBA" id="ARBA00049473"/>
    </source>
</evidence>
<dbReference type="InterPro" id="IPR005478">
    <property type="entry name" value="Transketolase_bac-like"/>
</dbReference>
<dbReference type="FunFam" id="3.40.50.970:FF:000045">
    <property type="entry name" value="Transketolase"/>
    <property type="match status" value="1"/>
</dbReference>
<name>A0A1I4HJ54_9FIRM</name>
<feature type="binding site" evidence="17">
    <location>
        <position position="431"/>
    </location>
    <ligand>
        <name>thiamine diphosphate</name>
        <dbReference type="ChEBI" id="CHEBI:58937"/>
    </ligand>
</feature>
<dbReference type="EC" id="2.2.1.1" evidence="7 14"/>
<keyword evidence="9 18" id="KW-0479">Metal-binding</keyword>
<feature type="binding site" evidence="17">
    <location>
        <begin position="112"/>
        <end position="114"/>
    </location>
    <ligand>
        <name>thiamine diphosphate</name>
        <dbReference type="ChEBI" id="CHEBI:58937"/>
    </ligand>
</feature>
<dbReference type="InterPro" id="IPR005474">
    <property type="entry name" value="Transketolase_N"/>
</dbReference>
<protein>
    <recommendedName>
        <fullName evidence="7 14">Transketolase</fullName>
        <ecNumber evidence="7 14">2.2.1.1</ecNumber>
    </recommendedName>
</protein>
<evidence type="ECO:0000256" key="17">
    <source>
        <dbReference type="PIRSR" id="PIRSR605478-3"/>
    </source>
</evidence>
<keyword evidence="10" id="KW-0106">Calcium</keyword>
<comment type="cofactor">
    <cofactor evidence="17">
        <name>thiamine diphosphate</name>
        <dbReference type="ChEBI" id="CHEBI:58937"/>
    </cofactor>
    <text evidence="17">Binds 1 thiamine pyrophosphate per subunit. During the reaction, the substrate forms a covalent intermediate with the cofactor.</text>
</comment>
<dbReference type="CDD" id="cd02012">
    <property type="entry name" value="TPP_TK"/>
    <property type="match status" value="1"/>
</dbReference>
<comment type="catalytic activity">
    <reaction evidence="13">
        <text>D-sedoheptulose 7-phosphate + D-glyceraldehyde 3-phosphate = aldehydo-D-ribose 5-phosphate + D-xylulose 5-phosphate</text>
        <dbReference type="Rhea" id="RHEA:10508"/>
        <dbReference type="ChEBI" id="CHEBI:57483"/>
        <dbReference type="ChEBI" id="CHEBI:57737"/>
        <dbReference type="ChEBI" id="CHEBI:58273"/>
        <dbReference type="ChEBI" id="CHEBI:59776"/>
        <dbReference type="EC" id="2.2.1.1"/>
    </reaction>
</comment>
<dbReference type="RefSeq" id="WP_089860788.1">
    <property type="nucleotide sequence ID" value="NZ_FOTI01000011.1"/>
</dbReference>
<keyword evidence="12 17" id="KW-0786">Thiamine pyrophosphate</keyword>
<comment type="subunit">
    <text evidence="6">Homodimer.</text>
</comment>
<comment type="cofactor">
    <cofactor evidence="18">
        <name>Mg(2+)</name>
        <dbReference type="ChEBI" id="CHEBI:18420"/>
    </cofactor>
    <text evidence="18">Binds 1 Mg(2+) ion per subunit. Can also utilize other divalent metal cations, such as Ca(2+), Mn(2+) and Co(2+).</text>
</comment>
<dbReference type="GO" id="GO:0046872">
    <property type="term" value="F:metal ion binding"/>
    <property type="evidence" value="ECO:0007669"/>
    <property type="project" value="UniProtKB-KW"/>
</dbReference>
<comment type="function">
    <text evidence="4">Catalyzes the transfer of a two-carbon ketol group from a ketose donor to an aldose acceptor, via a covalent intermediate with the cofactor thiamine pyrophosphate.</text>
</comment>
<accession>A0A1I4HJ54</accession>
<feature type="binding site" evidence="17">
    <location>
        <position position="154"/>
    </location>
    <ligand>
        <name>thiamine diphosphate</name>
        <dbReference type="ChEBI" id="CHEBI:58937"/>
    </ligand>
</feature>
<feature type="domain" description="Transketolase-like pyrimidine-binding" evidence="20">
    <location>
        <begin position="348"/>
        <end position="519"/>
    </location>
</feature>
<feature type="binding site" evidence="16">
    <location>
        <position position="24"/>
    </location>
    <ligand>
        <name>substrate</name>
    </ligand>
</feature>
<evidence type="ECO:0000256" key="1">
    <source>
        <dbReference type="ARBA" id="ARBA00001913"/>
    </source>
</evidence>
<evidence type="ECO:0000256" key="3">
    <source>
        <dbReference type="ARBA" id="ARBA00001941"/>
    </source>
</evidence>
<evidence type="ECO:0000256" key="4">
    <source>
        <dbReference type="ARBA" id="ARBA00002931"/>
    </source>
</evidence>
<evidence type="ECO:0000256" key="14">
    <source>
        <dbReference type="NCBIfam" id="TIGR00232"/>
    </source>
</evidence>
<reference evidence="21 22" key="1">
    <citation type="submission" date="2016-10" db="EMBL/GenBank/DDBJ databases">
        <authorList>
            <person name="de Groot N.N."/>
        </authorList>
    </citation>
    <scope>NUCLEOTIDE SEQUENCE [LARGE SCALE GENOMIC DNA]</scope>
    <source>
        <strain evidence="21 22">ATCC 51327</strain>
    </source>
</reference>
<dbReference type="Pfam" id="PF02779">
    <property type="entry name" value="Transket_pyr"/>
    <property type="match status" value="1"/>
</dbReference>
<feature type="binding site" evidence="17">
    <location>
        <position position="259"/>
    </location>
    <ligand>
        <name>thiamine diphosphate</name>
        <dbReference type="ChEBI" id="CHEBI:58937"/>
    </ligand>
</feature>
<evidence type="ECO:0000256" key="11">
    <source>
        <dbReference type="ARBA" id="ARBA00022842"/>
    </source>
</evidence>
<dbReference type="GO" id="GO:0004802">
    <property type="term" value="F:transketolase activity"/>
    <property type="evidence" value="ECO:0007669"/>
    <property type="project" value="UniProtKB-UniRule"/>
</dbReference>
<evidence type="ECO:0000256" key="12">
    <source>
        <dbReference type="ARBA" id="ARBA00023052"/>
    </source>
</evidence>
<organism evidence="21 22">
    <name type="scientific">Halanaerobium salsuginis</name>
    <dbReference type="NCBI Taxonomy" id="29563"/>
    <lineage>
        <taxon>Bacteria</taxon>
        <taxon>Bacillati</taxon>
        <taxon>Bacillota</taxon>
        <taxon>Clostridia</taxon>
        <taxon>Halanaerobiales</taxon>
        <taxon>Halanaerobiaceae</taxon>
        <taxon>Halanaerobium</taxon>
    </lineage>
</organism>
<dbReference type="EMBL" id="FOTI01000011">
    <property type="protein sequence ID" value="SFL41426.1"/>
    <property type="molecule type" value="Genomic_DNA"/>
</dbReference>
<keyword evidence="8" id="KW-0808">Transferase</keyword>
<evidence type="ECO:0000256" key="9">
    <source>
        <dbReference type="ARBA" id="ARBA00022723"/>
    </source>
</evidence>
<feature type="binding site" evidence="17">
    <location>
        <position position="64"/>
    </location>
    <ligand>
        <name>thiamine diphosphate</name>
        <dbReference type="ChEBI" id="CHEBI:58937"/>
    </ligand>
</feature>
<dbReference type="GO" id="GO:0005829">
    <property type="term" value="C:cytosol"/>
    <property type="evidence" value="ECO:0007669"/>
    <property type="project" value="TreeGrafter"/>
</dbReference>
<dbReference type="PANTHER" id="PTHR43522:SF2">
    <property type="entry name" value="TRANSKETOLASE 1-RELATED"/>
    <property type="match status" value="1"/>
</dbReference>
<dbReference type="Gene3D" id="3.40.50.970">
    <property type="match status" value="2"/>
</dbReference>
<dbReference type="FunFam" id="3.40.50.970:FF:000004">
    <property type="entry name" value="Transketolase"/>
    <property type="match status" value="1"/>
</dbReference>
<feature type="binding site" evidence="16">
    <location>
        <position position="351"/>
    </location>
    <ligand>
        <name>substrate</name>
    </ligand>
</feature>
<gene>
    <name evidence="21" type="ORF">SAMN02983006_01087</name>
</gene>
<keyword evidence="11 18" id="KW-0460">Magnesium</keyword>
<dbReference type="Gene3D" id="3.40.50.920">
    <property type="match status" value="1"/>
</dbReference>
<feature type="site" description="Important for catalytic activity" evidence="19">
    <location>
        <position position="259"/>
    </location>
</feature>
<dbReference type="AlphaFoldDB" id="A0A1I4HJ54"/>
<dbReference type="InterPro" id="IPR033247">
    <property type="entry name" value="Transketolase_fam"/>
</dbReference>
<sequence>MLQKIADTVKVLSAETVSRAGSGHPGMPLGCAELGAYLFAKVMKYNSAEPAWFNRDRLILSAGHGAVWLYSLLNLAGYNLTINDLKNYRKFKSKTPAHPELGITPGVEMTTGPLGQGLGHAVGIAIAETMLAAHYNQPEFPLLDHYTYAVVSDGDLMEGLSYEAASLAGSLGLGKLIVVYDQNGISIDGKTNLTFPDQIKQRFDSQNWQVIDQVQGNSFIDLAAAFKAAKTDFSRPTLIAAQTVIGAGVAGKEGTSAAHGAPFTDSEIKELKIKLGFSETAEFVVPQSVRSYFVDRKAELMSEFENWQYLFEKYQAKFPELAAELAAGVELKTEIDFSAAGLDFKKQKPLRNYSGEYYRYLGEQLPYLIGGTADLTASTRLNFDRYPELKNGYYKGRNIKFGIREHAMAAAAGGIMLHGGLRPVVATYLTFSDYMRPAIRLAALMKLPVIYLFTHDSIFVGEDGPTHQPIEQLESLRLIPNLRVIRPASGAEVKLAWQTALKEKDQPVALVIARQAVDLLPADPILADFDQGAYLVTEFKQAAGKKLVSILASGSEVATAVAAAQELAKSCNCRVISVPEKEKLYSAPAFLAELLADSDLEVAVEAGSPTGWYRLLTGKRLVIGIEEFGYSAAGAEIADYFGLTAQKIAAKIKKII</sequence>
<dbReference type="CDD" id="cd07033">
    <property type="entry name" value="TPP_PYR_DXS_TK_like"/>
    <property type="match status" value="1"/>
</dbReference>
<feature type="binding site" evidence="18">
    <location>
        <position position="183"/>
    </location>
    <ligand>
        <name>Mg(2+)</name>
        <dbReference type="ChEBI" id="CHEBI:18420"/>
    </ligand>
</feature>
<evidence type="ECO:0000313" key="21">
    <source>
        <dbReference type="EMBL" id="SFL41426.1"/>
    </source>
</evidence>
<dbReference type="NCBIfam" id="TIGR00232">
    <property type="entry name" value="tktlase_bact"/>
    <property type="match status" value="1"/>
</dbReference>
<comment type="similarity">
    <text evidence="5">Belongs to the transketolase family.</text>
</comment>
<comment type="cofactor">
    <cofactor evidence="2">
        <name>Mn(2+)</name>
        <dbReference type="ChEBI" id="CHEBI:29035"/>
    </cofactor>
</comment>
<feature type="binding site" evidence="17">
    <location>
        <position position="183"/>
    </location>
    <ligand>
        <name>thiamine diphosphate</name>
        <dbReference type="ChEBI" id="CHEBI:58937"/>
    </ligand>
</feature>
<dbReference type="Pfam" id="PF00456">
    <property type="entry name" value="Transketolase_N"/>
    <property type="match status" value="1"/>
</dbReference>
<evidence type="ECO:0000313" key="22">
    <source>
        <dbReference type="Proteomes" id="UP000199006"/>
    </source>
</evidence>
<evidence type="ECO:0000256" key="18">
    <source>
        <dbReference type="PIRSR" id="PIRSR605478-4"/>
    </source>
</evidence>
<feature type="binding site" evidence="16">
    <location>
        <position position="514"/>
    </location>
    <ligand>
        <name>substrate</name>
    </ligand>
</feature>
<dbReference type="SUPFAM" id="SSF52518">
    <property type="entry name" value="Thiamin diphosphate-binding fold (THDP-binding)"/>
    <property type="match status" value="2"/>
</dbReference>
<proteinExistence type="inferred from homology"/>
<dbReference type="GO" id="GO:0006098">
    <property type="term" value="P:pentose-phosphate shunt"/>
    <property type="evidence" value="ECO:0007669"/>
    <property type="project" value="TreeGrafter"/>
</dbReference>
<evidence type="ECO:0000256" key="2">
    <source>
        <dbReference type="ARBA" id="ARBA00001936"/>
    </source>
</evidence>
<dbReference type="PANTHER" id="PTHR43522">
    <property type="entry name" value="TRANSKETOLASE"/>
    <property type="match status" value="1"/>
</dbReference>
<evidence type="ECO:0000259" key="20">
    <source>
        <dbReference type="SMART" id="SM00861"/>
    </source>
</evidence>
<dbReference type="STRING" id="29563.SAMN02983006_01087"/>
<feature type="binding site" evidence="18">
    <location>
        <position position="153"/>
    </location>
    <ligand>
        <name>Mg(2+)</name>
        <dbReference type="ChEBI" id="CHEBI:18420"/>
    </ligand>
</feature>
<evidence type="ECO:0000256" key="16">
    <source>
        <dbReference type="PIRSR" id="PIRSR605478-2"/>
    </source>
</evidence>
<feature type="site" description="Important for catalytic activity" evidence="19">
    <location>
        <position position="24"/>
    </location>
</feature>
<feature type="binding site" evidence="16">
    <location>
        <position position="378"/>
    </location>
    <ligand>
        <name>substrate</name>
    </ligand>
</feature>
<dbReference type="InterPro" id="IPR029061">
    <property type="entry name" value="THDP-binding"/>
</dbReference>
<dbReference type="SMART" id="SM00861">
    <property type="entry name" value="Transket_pyr"/>
    <property type="match status" value="1"/>
</dbReference>
<dbReference type="InterPro" id="IPR005475">
    <property type="entry name" value="Transketolase-like_Pyr-bd"/>
</dbReference>
<dbReference type="SUPFAM" id="SSF52922">
    <property type="entry name" value="TK C-terminal domain-like"/>
    <property type="match status" value="1"/>
</dbReference>
<feature type="binding site" evidence="16">
    <location>
        <position position="463"/>
    </location>
    <ligand>
        <name>substrate</name>
    </ligand>
</feature>
<keyword evidence="22" id="KW-1185">Reference proteome</keyword>
<feature type="binding site" evidence="16">
    <location>
        <position position="455"/>
    </location>
    <ligand>
        <name>substrate</name>
    </ligand>
</feature>
<dbReference type="Pfam" id="PF22613">
    <property type="entry name" value="Transketolase_C_1"/>
    <property type="match status" value="1"/>
</dbReference>
<evidence type="ECO:0000256" key="8">
    <source>
        <dbReference type="ARBA" id="ARBA00022679"/>
    </source>
</evidence>
<feature type="active site" description="Proton donor" evidence="15">
    <location>
        <position position="405"/>
    </location>
</feature>
<evidence type="ECO:0000256" key="19">
    <source>
        <dbReference type="PIRSR" id="PIRSR605478-5"/>
    </source>
</evidence>
<comment type="cofactor">
    <cofactor evidence="3">
        <name>Co(2+)</name>
        <dbReference type="ChEBI" id="CHEBI:48828"/>
    </cofactor>
</comment>
<evidence type="ECO:0000256" key="7">
    <source>
        <dbReference type="ARBA" id="ARBA00013152"/>
    </source>
</evidence>